<organism evidence="1 2">
    <name type="scientific">Cronartium quercuum f. sp. fusiforme G11</name>
    <dbReference type="NCBI Taxonomy" id="708437"/>
    <lineage>
        <taxon>Eukaryota</taxon>
        <taxon>Fungi</taxon>
        <taxon>Dikarya</taxon>
        <taxon>Basidiomycota</taxon>
        <taxon>Pucciniomycotina</taxon>
        <taxon>Pucciniomycetes</taxon>
        <taxon>Pucciniales</taxon>
        <taxon>Coleosporiaceae</taxon>
        <taxon>Cronartium</taxon>
    </lineage>
</organism>
<gene>
    <name evidence="1" type="ORF">CROQUDRAFT_106815</name>
</gene>
<dbReference type="AlphaFoldDB" id="A0A9P6NNX9"/>
<evidence type="ECO:0000313" key="1">
    <source>
        <dbReference type="EMBL" id="KAG0146956.1"/>
    </source>
</evidence>
<dbReference type="EMBL" id="MU167254">
    <property type="protein sequence ID" value="KAG0146956.1"/>
    <property type="molecule type" value="Genomic_DNA"/>
</dbReference>
<keyword evidence="2" id="KW-1185">Reference proteome</keyword>
<protein>
    <submittedName>
        <fullName evidence="1">Uncharacterized protein</fullName>
    </submittedName>
</protein>
<comment type="caution">
    <text evidence="1">The sequence shown here is derived from an EMBL/GenBank/DDBJ whole genome shotgun (WGS) entry which is preliminary data.</text>
</comment>
<reference evidence="1" key="1">
    <citation type="submission" date="2013-11" db="EMBL/GenBank/DDBJ databases">
        <title>Genome sequence of the fusiform rust pathogen reveals effectors for host alternation and coevolution with pine.</title>
        <authorList>
            <consortium name="DOE Joint Genome Institute"/>
            <person name="Smith K."/>
            <person name="Pendleton A."/>
            <person name="Kubisiak T."/>
            <person name="Anderson C."/>
            <person name="Salamov A."/>
            <person name="Aerts A."/>
            <person name="Riley R."/>
            <person name="Clum A."/>
            <person name="Lindquist E."/>
            <person name="Ence D."/>
            <person name="Campbell M."/>
            <person name="Kronenberg Z."/>
            <person name="Feau N."/>
            <person name="Dhillon B."/>
            <person name="Hamelin R."/>
            <person name="Burleigh J."/>
            <person name="Smith J."/>
            <person name="Yandell M."/>
            <person name="Nelson C."/>
            <person name="Grigoriev I."/>
            <person name="Davis J."/>
        </authorList>
    </citation>
    <scope>NUCLEOTIDE SEQUENCE</scope>
    <source>
        <strain evidence="1">G11</strain>
    </source>
</reference>
<proteinExistence type="predicted"/>
<dbReference type="Proteomes" id="UP000886653">
    <property type="component" value="Unassembled WGS sequence"/>
</dbReference>
<sequence>MPIIHEAENSLRTERQLEQDQKIIGDRDVKLSSMRMADPEGQSLLGQLAIMYAAKKHP</sequence>
<evidence type="ECO:0000313" key="2">
    <source>
        <dbReference type="Proteomes" id="UP000886653"/>
    </source>
</evidence>
<accession>A0A9P6NNX9</accession>
<name>A0A9P6NNX9_9BASI</name>